<protein>
    <recommendedName>
        <fullName evidence="4">DUF2254 domain-containing protein</fullName>
    </recommendedName>
</protein>
<evidence type="ECO:0000313" key="2">
    <source>
        <dbReference type="EMBL" id="MBB6401606.1"/>
    </source>
</evidence>
<evidence type="ECO:0000256" key="1">
    <source>
        <dbReference type="SAM" id="Phobius"/>
    </source>
</evidence>
<reference evidence="2 3" key="1">
    <citation type="submission" date="2020-08" db="EMBL/GenBank/DDBJ databases">
        <title>Genomic Encyclopedia of Type Strains, Phase IV (KMG-V): Genome sequencing to study the core and pangenomes of soil and plant-associated prokaryotes.</title>
        <authorList>
            <person name="Whitman W."/>
        </authorList>
    </citation>
    <scope>NUCLEOTIDE SEQUENCE [LARGE SCALE GENOMIC DNA]</scope>
    <source>
        <strain evidence="2 3">C11</strain>
    </source>
</reference>
<dbReference type="AlphaFoldDB" id="A0A7J9S6D2"/>
<feature type="transmembrane region" description="Helical" evidence="1">
    <location>
        <begin position="90"/>
        <end position="112"/>
    </location>
</feature>
<gene>
    <name evidence="2" type="ORF">HNP92_000911</name>
</gene>
<keyword evidence="1" id="KW-0812">Transmembrane</keyword>
<name>A0A7J9S6D2_METMI</name>
<keyword evidence="1" id="KW-0472">Membrane</keyword>
<keyword evidence="1" id="KW-1133">Transmembrane helix</keyword>
<feature type="transmembrane region" description="Helical" evidence="1">
    <location>
        <begin position="46"/>
        <end position="69"/>
    </location>
</feature>
<dbReference type="Pfam" id="PF10011">
    <property type="entry name" value="DUF2254"/>
    <property type="match status" value="1"/>
</dbReference>
<dbReference type="InterPro" id="IPR018723">
    <property type="entry name" value="DUF2254_membrane"/>
</dbReference>
<feature type="transmembrane region" description="Helical" evidence="1">
    <location>
        <begin position="12"/>
        <end position="34"/>
    </location>
</feature>
<accession>A0A7J9S6D2</accession>
<organism evidence="2 3">
    <name type="scientific">Methanococcus maripaludis</name>
    <name type="common">Methanococcus deltae</name>
    <dbReference type="NCBI Taxonomy" id="39152"/>
    <lineage>
        <taxon>Archaea</taxon>
        <taxon>Methanobacteriati</taxon>
        <taxon>Methanobacteriota</taxon>
        <taxon>Methanomada group</taxon>
        <taxon>Methanococci</taxon>
        <taxon>Methanococcales</taxon>
        <taxon>Methanococcaceae</taxon>
        <taxon>Methanococcus</taxon>
    </lineage>
</organism>
<proteinExistence type="predicted"/>
<evidence type="ECO:0008006" key="4">
    <source>
        <dbReference type="Google" id="ProtNLM"/>
    </source>
</evidence>
<feature type="transmembrane region" description="Helical" evidence="1">
    <location>
        <begin position="124"/>
        <end position="148"/>
    </location>
</feature>
<dbReference type="EMBL" id="JACHEC010000002">
    <property type="protein sequence ID" value="MBB6401606.1"/>
    <property type="molecule type" value="Genomic_DNA"/>
</dbReference>
<dbReference type="RefSeq" id="WP_184230017.1">
    <property type="nucleotide sequence ID" value="NZ_JACHEC010000002.1"/>
</dbReference>
<sequence>MENSKTNKCYKWSIWAVMIFSVVLFASVITNMVIVANDFVDNSRYFLSTIAQTQGALGGILISLVLVAVQLSAQNHSIKTINTFLKSRDFWGFLTIYMISILYSITMLLIIPGNGVNVIIWGPIKFSILIYVQMFLLILSIYVTLCYVHYSINILRPETLFSETIESLYKENHSNEDLRDKLTILSDITNKSIESGDCSNAVKFIIDMSNKYPKIFKKHKKDKQEFLNIFSEKIYDFGEKGFKKDDSISNFSLDTLFEIYASRDNKNYEKELIQNLVKYCVETSKAQNSSSGMRIVNNCLNNIEKRLESASDEQFKNSLKELRNFVKKLK</sequence>
<dbReference type="Proteomes" id="UP000536195">
    <property type="component" value="Unassembled WGS sequence"/>
</dbReference>
<comment type="caution">
    <text evidence="2">The sequence shown here is derived from an EMBL/GenBank/DDBJ whole genome shotgun (WGS) entry which is preliminary data.</text>
</comment>
<evidence type="ECO:0000313" key="3">
    <source>
        <dbReference type="Proteomes" id="UP000536195"/>
    </source>
</evidence>